<gene>
    <name evidence="3" type="ORF">B0A48_08508</name>
</gene>
<evidence type="ECO:0000256" key="2">
    <source>
        <dbReference type="SAM" id="MobiDB-lite"/>
    </source>
</evidence>
<protein>
    <submittedName>
        <fullName evidence="3">Uncharacterized protein</fullName>
    </submittedName>
</protein>
<dbReference type="STRING" id="1507870.A0A1V8T632"/>
<evidence type="ECO:0000313" key="3">
    <source>
        <dbReference type="EMBL" id="OQO06721.1"/>
    </source>
</evidence>
<evidence type="ECO:0000313" key="4">
    <source>
        <dbReference type="Proteomes" id="UP000192596"/>
    </source>
</evidence>
<dbReference type="Proteomes" id="UP000192596">
    <property type="component" value="Unassembled WGS sequence"/>
</dbReference>
<accession>A0A1V8T632</accession>
<comment type="caution">
    <text evidence="3">The sequence shown here is derived from an EMBL/GenBank/DDBJ whole genome shotgun (WGS) entry which is preliminary data.</text>
</comment>
<reference evidence="4" key="1">
    <citation type="submission" date="2017-03" db="EMBL/GenBank/DDBJ databases">
        <title>Genomes of endolithic fungi from Antarctica.</title>
        <authorList>
            <person name="Coleine C."/>
            <person name="Masonjones S."/>
            <person name="Stajich J.E."/>
        </authorList>
    </citation>
    <scope>NUCLEOTIDE SEQUENCE [LARGE SCALE GENOMIC DNA]</scope>
    <source>
        <strain evidence="4">CCFEE 5527</strain>
    </source>
</reference>
<feature type="compositionally biased region" description="Polar residues" evidence="2">
    <location>
        <begin position="37"/>
        <end position="49"/>
    </location>
</feature>
<proteinExistence type="predicted"/>
<feature type="region of interest" description="Disordered" evidence="2">
    <location>
        <begin position="265"/>
        <end position="319"/>
    </location>
</feature>
<feature type="coiled-coil region" evidence="1">
    <location>
        <begin position="466"/>
        <end position="493"/>
    </location>
</feature>
<feature type="region of interest" description="Disordered" evidence="2">
    <location>
        <begin position="367"/>
        <end position="457"/>
    </location>
</feature>
<keyword evidence="1" id="KW-0175">Coiled coil</keyword>
<dbReference type="AlphaFoldDB" id="A0A1V8T632"/>
<feature type="compositionally biased region" description="Pro residues" evidence="2">
    <location>
        <begin position="285"/>
        <end position="299"/>
    </location>
</feature>
<organism evidence="3 4">
    <name type="scientific">Cryoendolithus antarcticus</name>
    <dbReference type="NCBI Taxonomy" id="1507870"/>
    <lineage>
        <taxon>Eukaryota</taxon>
        <taxon>Fungi</taxon>
        <taxon>Dikarya</taxon>
        <taxon>Ascomycota</taxon>
        <taxon>Pezizomycotina</taxon>
        <taxon>Dothideomycetes</taxon>
        <taxon>Dothideomycetidae</taxon>
        <taxon>Cladosporiales</taxon>
        <taxon>Cladosporiaceae</taxon>
        <taxon>Cryoendolithus</taxon>
    </lineage>
</organism>
<feature type="compositionally biased region" description="Basic and acidic residues" evidence="2">
    <location>
        <begin position="367"/>
        <end position="379"/>
    </location>
</feature>
<feature type="compositionally biased region" description="Low complexity" evidence="2">
    <location>
        <begin position="429"/>
        <end position="455"/>
    </location>
</feature>
<feature type="coiled-coil region" evidence="1">
    <location>
        <begin position="326"/>
        <end position="353"/>
    </location>
</feature>
<evidence type="ECO:0000256" key="1">
    <source>
        <dbReference type="SAM" id="Coils"/>
    </source>
</evidence>
<keyword evidence="4" id="KW-1185">Reference proteome</keyword>
<dbReference type="InParanoid" id="A0A1V8T632"/>
<dbReference type="OrthoDB" id="5428925at2759"/>
<name>A0A1V8T632_9PEZI</name>
<dbReference type="EMBL" id="NAJO01000016">
    <property type="protein sequence ID" value="OQO06721.1"/>
    <property type="molecule type" value="Genomic_DNA"/>
</dbReference>
<sequence>MDRTYDGPPLGSATLSSNAPRKSSDTGRLQRKKSRTRVQSENYAGPQTHNRVEVTAGDGYAGGSGQAGQRKGSLRNAMRKIFGRRSRESPAPPVLERTPPRHQHNRSEPPNFSPHLEQLNEERTSSPQRALSTPLRVDVGPSFPRLRSPYALEFPKSATLKPYQLGTPFDAPGSVLRRRKTLPSILLGDGTEAGPSSAPPVPARPSESRDETPDAEPGMAIRNPNRRSRSASDLRAQASATVPDRKRSDEIRFWRESFTGSVLRTSGFTVPPRLSADTASAREAPPLPTPVVPTTPPSRPVTQPASGHARNASNLSASSPLSASLSQDLEERVASLEANLLAFRRSLQRLQADKNRRAAVISPVDSVRGEDNARDEPRARTASMLIDDLQYPFARSREEGRQSQYQDRPRTAPGGSPPRDLGEVPPLPLSSRDSLLTPTHAPAASARRPSPSTTPQVTFRSLYQMLSDERSARRNLENQVRGLRTEVQDLQREVSSSIVGMGSGVQSQRASYIMTGSGSGQPSMNPEGSRRLADLLRETEDVDERVWDERHATQKPDRIITALRREDDHSRVVSRFSGSTTGQQSHDDDDVAGGAPVEEMPSLGYDKPGYGATSGYREAGDDEELQTPHEVYITPTEGRAAGGRGFDFELGSEGDDEREIQSRRRRRGEGEMF</sequence>
<feature type="region of interest" description="Disordered" evidence="2">
    <location>
        <begin position="567"/>
        <end position="673"/>
    </location>
</feature>
<feature type="region of interest" description="Disordered" evidence="2">
    <location>
        <begin position="1"/>
        <end position="247"/>
    </location>
</feature>